<protein>
    <submittedName>
        <fullName evidence="2">Rubrerythrin</fullName>
    </submittedName>
</protein>
<gene>
    <name evidence="2" type="ORF">CWS72_00190</name>
</gene>
<name>A0A2N3Q0Y8_9PROT</name>
<dbReference type="InterPro" id="IPR003251">
    <property type="entry name" value="Rr_diiron-bd_dom"/>
</dbReference>
<dbReference type="EMBL" id="PIUM01000001">
    <property type="protein sequence ID" value="PKU26314.1"/>
    <property type="molecule type" value="Genomic_DNA"/>
</dbReference>
<dbReference type="GO" id="GO:0046872">
    <property type="term" value="F:metal ion binding"/>
    <property type="evidence" value="ECO:0007669"/>
    <property type="project" value="InterPro"/>
</dbReference>
<organism evidence="2 3">
    <name type="scientific">Telmatospirillum siberiense</name>
    <dbReference type="NCBI Taxonomy" id="382514"/>
    <lineage>
        <taxon>Bacteria</taxon>
        <taxon>Pseudomonadati</taxon>
        <taxon>Pseudomonadota</taxon>
        <taxon>Alphaproteobacteria</taxon>
        <taxon>Rhodospirillales</taxon>
        <taxon>Rhodospirillaceae</taxon>
        <taxon>Telmatospirillum</taxon>
    </lineage>
</organism>
<dbReference type="OrthoDB" id="5765875at2"/>
<dbReference type="Pfam" id="PF02915">
    <property type="entry name" value="Rubrerythrin"/>
    <property type="match status" value="1"/>
</dbReference>
<dbReference type="InterPro" id="IPR009078">
    <property type="entry name" value="Ferritin-like_SF"/>
</dbReference>
<dbReference type="GO" id="GO:0016491">
    <property type="term" value="F:oxidoreductase activity"/>
    <property type="evidence" value="ECO:0007669"/>
    <property type="project" value="InterPro"/>
</dbReference>
<dbReference type="InterPro" id="IPR012347">
    <property type="entry name" value="Ferritin-like"/>
</dbReference>
<reference evidence="3" key="1">
    <citation type="submission" date="2017-12" db="EMBL/GenBank/DDBJ databases">
        <title>Draft genome sequence of Telmatospirillum siberiense 26-4b1T, an acidotolerant peatland alphaproteobacterium potentially involved in sulfur cycling.</title>
        <authorList>
            <person name="Hausmann B."/>
            <person name="Pjevac P."/>
            <person name="Schreck K."/>
            <person name="Herbold C.W."/>
            <person name="Daims H."/>
            <person name="Wagner M."/>
            <person name="Pester M."/>
            <person name="Loy A."/>
        </authorList>
    </citation>
    <scope>NUCLEOTIDE SEQUENCE [LARGE SCALE GENOMIC DNA]</scope>
    <source>
        <strain evidence="3">26-4b1</strain>
    </source>
</reference>
<comment type="caution">
    <text evidence="2">The sequence shown here is derived from an EMBL/GenBank/DDBJ whole genome shotgun (WGS) entry which is preliminary data.</text>
</comment>
<evidence type="ECO:0000259" key="1">
    <source>
        <dbReference type="Pfam" id="PF02915"/>
    </source>
</evidence>
<proteinExistence type="predicted"/>
<accession>A0A2N3Q0Y8</accession>
<dbReference type="Proteomes" id="UP000233293">
    <property type="component" value="Unassembled WGS sequence"/>
</dbReference>
<feature type="domain" description="Rubrerythrin diiron-binding" evidence="1">
    <location>
        <begin position="7"/>
        <end position="144"/>
    </location>
</feature>
<evidence type="ECO:0000313" key="2">
    <source>
        <dbReference type="EMBL" id="PKU26314.1"/>
    </source>
</evidence>
<dbReference type="RefSeq" id="WP_101248544.1">
    <property type="nucleotide sequence ID" value="NZ_PIUM01000001.1"/>
</dbReference>
<keyword evidence="3" id="KW-1185">Reference proteome</keyword>
<dbReference type="Gene3D" id="1.20.1260.10">
    <property type="match status" value="1"/>
</dbReference>
<dbReference type="CDD" id="cd01045">
    <property type="entry name" value="Ferritin_like_AB"/>
    <property type="match status" value="1"/>
</dbReference>
<sequence length="167" mass="19398">MNDVEMFLAHAIALEAEAAERYEELADAMEVHNNPDVAEMFRKQAHFSRLHWADVKETAKGHDLPKLKPWEYQWQSTEGPESAAIERTHYLMTPYHCIHLALQNERRGHQYYADIAYKTGNPEVRKLAMQFAEEEAQHVIMLEKWATNVAEPEPDWDLDLDPPVVSD</sequence>
<dbReference type="AlphaFoldDB" id="A0A2N3Q0Y8"/>
<dbReference type="SUPFAM" id="SSF47240">
    <property type="entry name" value="Ferritin-like"/>
    <property type="match status" value="1"/>
</dbReference>
<evidence type="ECO:0000313" key="3">
    <source>
        <dbReference type="Proteomes" id="UP000233293"/>
    </source>
</evidence>